<name>A0A1X7INE4_9SPHI</name>
<gene>
    <name evidence="1" type="ORF">SAMN05660862_1038</name>
</gene>
<dbReference type="OrthoDB" id="1094864at2"/>
<dbReference type="RefSeq" id="WP_085471846.1">
    <property type="nucleotide sequence ID" value="NZ_CP038029.1"/>
</dbReference>
<accession>A0A1X7INE4</accession>
<evidence type="ECO:0000313" key="1">
    <source>
        <dbReference type="EMBL" id="SMG16182.1"/>
    </source>
</evidence>
<dbReference type="Proteomes" id="UP000192980">
    <property type="component" value="Unassembled WGS sequence"/>
</dbReference>
<protein>
    <submittedName>
        <fullName evidence="1">Uncharacterized protein</fullName>
    </submittedName>
</protein>
<dbReference type="InterPro" id="IPR032299">
    <property type="entry name" value="DUF4843"/>
</dbReference>
<dbReference type="EMBL" id="FXAU01000001">
    <property type="protein sequence ID" value="SMG16182.1"/>
    <property type="molecule type" value="Genomic_DNA"/>
</dbReference>
<organism evidence="1 2">
    <name type="scientific">Sphingobacterium psychroaquaticum</name>
    <dbReference type="NCBI Taxonomy" id="561061"/>
    <lineage>
        <taxon>Bacteria</taxon>
        <taxon>Pseudomonadati</taxon>
        <taxon>Bacteroidota</taxon>
        <taxon>Sphingobacteriia</taxon>
        <taxon>Sphingobacteriales</taxon>
        <taxon>Sphingobacteriaceae</taxon>
        <taxon>Sphingobacterium</taxon>
    </lineage>
</organism>
<dbReference type="STRING" id="561061.SAMN05660862_1038"/>
<keyword evidence="2" id="KW-1185">Reference proteome</keyword>
<sequence>MKIKIFIIVIFSFMAFVSCKKQETMYYEGGELITFYRGRYDVDSTTYTFAFHPKPKERDTIYLNMRAQGAAQSRQRLIKVKAGVGTTAILGEDFLLPEIYLPADSFSVKYPVIILNSEKIKTKSLKIVAEVDASTDLVPGATGREIGGTYAMNSYKIWFSNKADKPAYWSRIEYYFGSFSVARLRFMISTLGISDFSVEAIGDYGLYNYPVTLRNAMKRYVEENKGPLIDEFGEIVNF</sequence>
<dbReference type="AlphaFoldDB" id="A0A1X7INE4"/>
<evidence type="ECO:0000313" key="2">
    <source>
        <dbReference type="Proteomes" id="UP000192980"/>
    </source>
</evidence>
<proteinExistence type="predicted"/>
<reference evidence="1 2" key="1">
    <citation type="submission" date="2017-04" db="EMBL/GenBank/DDBJ databases">
        <authorList>
            <person name="Afonso C.L."/>
            <person name="Miller P.J."/>
            <person name="Scott M.A."/>
            <person name="Spackman E."/>
            <person name="Goraichik I."/>
            <person name="Dimitrov K.M."/>
            <person name="Suarez D.L."/>
            <person name="Swayne D.E."/>
        </authorList>
    </citation>
    <scope>NUCLEOTIDE SEQUENCE [LARGE SCALE GENOMIC DNA]</scope>
    <source>
        <strain evidence="1 2">DSM 22418</strain>
    </source>
</reference>
<dbReference type="Pfam" id="PF16132">
    <property type="entry name" value="DUF4843"/>
    <property type="match status" value="1"/>
</dbReference>
<dbReference type="PROSITE" id="PS51257">
    <property type="entry name" value="PROKAR_LIPOPROTEIN"/>
    <property type="match status" value="1"/>
</dbReference>